<organism evidence="10 11">
    <name type="scientific">Rhynocoris fuscipes</name>
    <dbReference type="NCBI Taxonomy" id="488301"/>
    <lineage>
        <taxon>Eukaryota</taxon>
        <taxon>Metazoa</taxon>
        <taxon>Ecdysozoa</taxon>
        <taxon>Arthropoda</taxon>
        <taxon>Hexapoda</taxon>
        <taxon>Insecta</taxon>
        <taxon>Pterygota</taxon>
        <taxon>Neoptera</taxon>
        <taxon>Paraneoptera</taxon>
        <taxon>Hemiptera</taxon>
        <taxon>Heteroptera</taxon>
        <taxon>Panheteroptera</taxon>
        <taxon>Cimicomorpha</taxon>
        <taxon>Reduviidae</taxon>
        <taxon>Harpactorinae</taxon>
        <taxon>Harpactorini</taxon>
        <taxon>Rhynocoris</taxon>
    </lineage>
</organism>
<evidence type="ECO:0000256" key="4">
    <source>
        <dbReference type="ARBA" id="ARBA00023125"/>
    </source>
</evidence>
<dbReference type="PROSITE" id="PS51029">
    <property type="entry name" value="MADF"/>
    <property type="match status" value="1"/>
</dbReference>
<dbReference type="InterPro" id="IPR006612">
    <property type="entry name" value="THAP_Znf"/>
</dbReference>
<dbReference type="PANTHER" id="PTHR46600">
    <property type="entry name" value="THAP DOMAIN-CONTAINING"/>
    <property type="match status" value="1"/>
</dbReference>
<feature type="domain" description="THAP-type" evidence="7">
    <location>
        <begin position="1"/>
        <end position="97"/>
    </location>
</feature>
<keyword evidence="1" id="KW-0479">Metal-binding</keyword>
<dbReference type="Pfam" id="PF10545">
    <property type="entry name" value="MADF_DNA_bdg"/>
    <property type="match status" value="1"/>
</dbReference>
<evidence type="ECO:0008006" key="12">
    <source>
        <dbReference type="Google" id="ProtNLM"/>
    </source>
</evidence>
<dbReference type="SMART" id="SM00980">
    <property type="entry name" value="THAP"/>
    <property type="match status" value="1"/>
</dbReference>
<accession>A0AAW1CSA0</accession>
<dbReference type="SUPFAM" id="SSF57716">
    <property type="entry name" value="Glucocorticoid receptor-like (DNA-binding domain)"/>
    <property type="match status" value="1"/>
</dbReference>
<dbReference type="EMBL" id="JAPXFL010000011">
    <property type="protein sequence ID" value="KAK9499452.1"/>
    <property type="molecule type" value="Genomic_DNA"/>
</dbReference>
<keyword evidence="6" id="KW-0539">Nucleus</keyword>
<dbReference type="GO" id="GO:0008270">
    <property type="term" value="F:zinc ion binding"/>
    <property type="evidence" value="ECO:0007669"/>
    <property type="project" value="UniProtKB-KW"/>
</dbReference>
<dbReference type="Pfam" id="PF05485">
    <property type="entry name" value="THAP"/>
    <property type="match status" value="1"/>
</dbReference>
<evidence type="ECO:0000256" key="2">
    <source>
        <dbReference type="ARBA" id="ARBA00022771"/>
    </source>
</evidence>
<dbReference type="Proteomes" id="UP001461498">
    <property type="component" value="Unassembled WGS sequence"/>
</dbReference>
<evidence type="ECO:0000259" key="8">
    <source>
        <dbReference type="PROSITE" id="PS51029"/>
    </source>
</evidence>
<dbReference type="GO" id="GO:0043565">
    <property type="term" value="F:sequence-specific DNA binding"/>
    <property type="evidence" value="ECO:0007669"/>
    <property type="project" value="InterPro"/>
</dbReference>
<dbReference type="InterPro" id="IPR006578">
    <property type="entry name" value="MADF-dom"/>
</dbReference>
<evidence type="ECO:0000259" key="9">
    <source>
        <dbReference type="PROSITE" id="PS51031"/>
    </source>
</evidence>
<evidence type="ECO:0000256" key="1">
    <source>
        <dbReference type="ARBA" id="ARBA00022723"/>
    </source>
</evidence>
<evidence type="ECO:0000256" key="3">
    <source>
        <dbReference type="ARBA" id="ARBA00022833"/>
    </source>
</evidence>
<proteinExistence type="predicted"/>
<dbReference type="PANTHER" id="PTHR46600:SF11">
    <property type="entry name" value="THAP DOMAIN-CONTAINING PROTEIN 10"/>
    <property type="match status" value="1"/>
</dbReference>
<dbReference type="PROSITE" id="PS50950">
    <property type="entry name" value="ZF_THAP"/>
    <property type="match status" value="1"/>
</dbReference>
<dbReference type="InterPro" id="IPR004210">
    <property type="entry name" value="BESS_motif"/>
</dbReference>
<evidence type="ECO:0000313" key="10">
    <source>
        <dbReference type="EMBL" id="KAK9499452.1"/>
    </source>
</evidence>
<feature type="domain" description="BESS" evidence="9">
    <location>
        <begin position="480"/>
        <end position="519"/>
    </location>
</feature>
<dbReference type="AlphaFoldDB" id="A0AAW1CSA0"/>
<reference evidence="10 11" key="1">
    <citation type="submission" date="2022-12" db="EMBL/GenBank/DDBJ databases">
        <title>Chromosome-level genome assembly of true bugs.</title>
        <authorList>
            <person name="Ma L."/>
            <person name="Li H."/>
        </authorList>
    </citation>
    <scope>NUCLEOTIDE SEQUENCE [LARGE SCALE GENOMIC DNA]</scope>
    <source>
        <strain evidence="10">Lab_2022b</strain>
    </source>
</reference>
<dbReference type="GO" id="GO:0005634">
    <property type="term" value="C:nucleus"/>
    <property type="evidence" value="ECO:0007669"/>
    <property type="project" value="UniProtKB-SubCell"/>
</dbReference>
<keyword evidence="3" id="KW-0862">Zinc</keyword>
<keyword evidence="4 5" id="KW-0238">DNA-binding</keyword>
<keyword evidence="2 5" id="KW-0863">Zinc-finger</keyword>
<comment type="subcellular location">
    <subcellularLocation>
        <location evidence="6">Nucleus</location>
    </subcellularLocation>
</comment>
<protein>
    <recommendedName>
        <fullName evidence="12">MADF domain-containing protein</fullName>
    </recommendedName>
</protein>
<dbReference type="PROSITE" id="PS51031">
    <property type="entry name" value="BESS"/>
    <property type="match status" value="1"/>
</dbReference>
<evidence type="ECO:0000259" key="7">
    <source>
        <dbReference type="PROSITE" id="PS50950"/>
    </source>
</evidence>
<dbReference type="SMART" id="SM00692">
    <property type="entry name" value="DM3"/>
    <property type="match status" value="1"/>
</dbReference>
<evidence type="ECO:0000256" key="5">
    <source>
        <dbReference type="PROSITE-ProRule" id="PRU00309"/>
    </source>
</evidence>
<sequence length="527" mass="59537">MPLLCCVRNCKTNYEEHLPGTYTAFFKFPKDPILRNKWIENIGRPNWKPNLNSALCIKHFTSDCIIEIAPQYHNVNGQYILSNRVIKLKQGACPTIFKVPIAKLSSKRKLSGALLQSNEVIDLIDDPLPSVSVVTNQSTTPLVLSTPQKEIEISEIPKSEPIQSNNNISKILLLDDFKKTQGKTEEESEFIIDEVTANLEEDLITAVYNREPLWRINKENQPDENCLDSLWKEVAEEVGRSVLIVKEIWESLRYRFFQEQKVVEKSKFTYWPYYNQLWFLKLNNITAEQQIAGTTSNEIIPTSTNNSIVPKTENNQPTTNGIIYPATVVNLVAKPDIVLTATNNIIPTTNNILNGSVVTLAPILTTRTTVGATSIPTTNIVTTNLSTTNVVTTNLSTTNATITTTNTTTTNVLPTNITTNQTSNINNTVDCIKSNEIIILDDDEDANEEEALKQKRQKLMSKFSSKKQQNGILKNLLTDRDEDLAYLKRILPRIKALSYNNRMKFRDDVLNSLRSLENLQKQSMSNL</sequence>
<name>A0AAW1CSA0_9HEMI</name>
<comment type="caution">
    <text evidence="10">The sequence shown here is derived from an EMBL/GenBank/DDBJ whole genome shotgun (WGS) entry which is preliminary data.</text>
</comment>
<keyword evidence="11" id="KW-1185">Reference proteome</keyword>
<gene>
    <name evidence="10" type="ORF">O3M35_002484</name>
</gene>
<feature type="domain" description="MADF" evidence="8">
    <location>
        <begin position="202"/>
        <end position="285"/>
    </location>
</feature>
<dbReference type="InterPro" id="IPR026516">
    <property type="entry name" value="THAP1/10"/>
</dbReference>
<dbReference type="SMART" id="SM00595">
    <property type="entry name" value="MADF"/>
    <property type="match status" value="1"/>
</dbReference>
<evidence type="ECO:0000313" key="11">
    <source>
        <dbReference type="Proteomes" id="UP001461498"/>
    </source>
</evidence>
<evidence type="ECO:0000256" key="6">
    <source>
        <dbReference type="PROSITE-ProRule" id="PRU00371"/>
    </source>
</evidence>